<dbReference type="Gene3D" id="2.30.40.10">
    <property type="entry name" value="Urease, subunit C, domain 1"/>
    <property type="match status" value="1"/>
</dbReference>
<reference evidence="3" key="1">
    <citation type="submission" date="2023-07" db="EMBL/GenBank/DDBJ databases">
        <title>30 novel species of actinomycetes from the DSMZ collection.</title>
        <authorList>
            <person name="Nouioui I."/>
        </authorList>
    </citation>
    <scope>NUCLEOTIDE SEQUENCE [LARGE SCALE GENOMIC DNA]</scope>
    <source>
        <strain evidence="3">DSM 44918</strain>
    </source>
</reference>
<dbReference type="Pfam" id="PF01979">
    <property type="entry name" value="Amidohydro_1"/>
    <property type="match status" value="1"/>
</dbReference>
<dbReference type="EMBL" id="JAVREM010000061">
    <property type="protein sequence ID" value="MDT0322363.1"/>
    <property type="molecule type" value="Genomic_DNA"/>
</dbReference>
<organism evidence="2 3">
    <name type="scientific">Streptomyces millisiae</name>
    <dbReference type="NCBI Taxonomy" id="3075542"/>
    <lineage>
        <taxon>Bacteria</taxon>
        <taxon>Bacillati</taxon>
        <taxon>Actinomycetota</taxon>
        <taxon>Actinomycetes</taxon>
        <taxon>Kitasatosporales</taxon>
        <taxon>Streptomycetaceae</taxon>
        <taxon>Streptomyces</taxon>
    </lineage>
</organism>
<dbReference type="SUPFAM" id="SSF51338">
    <property type="entry name" value="Composite domain of metallo-dependent hydrolases"/>
    <property type="match status" value="1"/>
</dbReference>
<protein>
    <submittedName>
        <fullName evidence="2">Amidohydrolase family protein</fullName>
    </submittedName>
</protein>
<dbReference type="RefSeq" id="WP_311602932.1">
    <property type="nucleotide sequence ID" value="NZ_JAVREM010000061.1"/>
</dbReference>
<evidence type="ECO:0000259" key="1">
    <source>
        <dbReference type="Pfam" id="PF01979"/>
    </source>
</evidence>
<dbReference type="Gene3D" id="3.20.20.140">
    <property type="entry name" value="Metal-dependent hydrolases"/>
    <property type="match status" value="1"/>
</dbReference>
<dbReference type="PANTHER" id="PTHR43135">
    <property type="entry name" value="ALPHA-D-RIBOSE 1-METHYLPHOSPHONATE 5-TRIPHOSPHATE DIPHOSPHATASE"/>
    <property type="match status" value="1"/>
</dbReference>
<proteinExistence type="predicted"/>
<gene>
    <name evidence="2" type="ORF">RNC47_28980</name>
</gene>
<feature type="domain" description="Amidohydrolase-related" evidence="1">
    <location>
        <begin position="58"/>
        <end position="424"/>
    </location>
</feature>
<dbReference type="InterPro" id="IPR006680">
    <property type="entry name" value="Amidohydro-rel"/>
</dbReference>
<sequence length="425" mass="44450">MIIKNVTVIDGTGGAGLPAMDVRIADGRFEDIRPSGADTARAPSGDDGEVVLDGRGGYLLPGLWESHTHLTGFAMSLPEAERLPHLQRAMSGYLDSGITSVCDLGGSVTQSRTIREAGRAGGTAASLFFAGPVFTSVQGWPLSFHGERSMAVEVGDVDEAHRQVEKLLDQVDFVKCIFDGKPGGGERVTLAALEAIIQAAHGAGKKVLVHVATGTDLREAVAAGADCIEHSFVPEDPTDASEAEQIAALLAATGTLYCPTLVTWEQLGRSGDPAYLDELVAAGISSAEDAAAIAARPSWGMPFPHHPADESQTRFDYAMRTLPLFHEAGVKLVAGSDIAIGMPTPGSALLRELQLFAKAGLPLSEIITTATGRAAEKIGKRDVVGTVTVGAVADALLLDADPLADISHLIDPRRRRAVISSGRLI</sequence>
<keyword evidence="3" id="KW-1185">Reference proteome</keyword>
<dbReference type="SUPFAM" id="SSF51556">
    <property type="entry name" value="Metallo-dependent hydrolases"/>
    <property type="match status" value="1"/>
</dbReference>
<comment type="caution">
    <text evidence="2">The sequence shown here is derived from an EMBL/GenBank/DDBJ whole genome shotgun (WGS) entry which is preliminary data.</text>
</comment>
<dbReference type="InterPro" id="IPR011059">
    <property type="entry name" value="Metal-dep_hydrolase_composite"/>
</dbReference>
<dbReference type="PANTHER" id="PTHR43135:SF3">
    <property type="entry name" value="ALPHA-D-RIBOSE 1-METHYLPHOSPHONATE 5-TRIPHOSPHATE DIPHOSPHATASE"/>
    <property type="match status" value="1"/>
</dbReference>
<dbReference type="InterPro" id="IPR032466">
    <property type="entry name" value="Metal_Hydrolase"/>
</dbReference>
<dbReference type="InterPro" id="IPR051781">
    <property type="entry name" value="Metallo-dep_Hydrolase"/>
</dbReference>
<evidence type="ECO:0000313" key="2">
    <source>
        <dbReference type="EMBL" id="MDT0322363.1"/>
    </source>
</evidence>
<name>A0ABU2LZB6_9ACTN</name>
<accession>A0ABU2LZB6</accession>
<dbReference type="Proteomes" id="UP001183420">
    <property type="component" value="Unassembled WGS sequence"/>
</dbReference>
<evidence type="ECO:0000313" key="3">
    <source>
        <dbReference type="Proteomes" id="UP001183420"/>
    </source>
</evidence>